<accession>A0A087UP26</accession>
<dbReference type="AlphaFoldDB" id="A0A087UP26"/>
<feature type="non-terminal residue" evidence="1">
    <location>
        <position position="24"/>
    </location>
</feature>
<dbReference type="Proteomes" id="UP000054359">
    <property type="component" value="Unassembled WGS sequence"/>
</dbReference>
<sequence length="24" mass="2889">FLKLEVLELCEKFLLCSSTHFELF</sequence>
<evidence type="ECO:0000313" key="2">
    <source>
        <dbReference type="Proteomes" id="UP000054359"/>
    </source>
</evidence>
<keyword evidence="2" id="KW-1185">Reference proteome</keyword>
<name>A0A087UP26_STEMI</name>
<proteinExistence type="predicted"/>
<evidence type="ECO:0000313" key="1">
    <source>
        <dbReference type="EMBL" id="KFM79115.1"/>
    </source>
</evidence>
<protein>
    <submittedName>
        <fullName evidence="1">Uncharacterized protein</fullName>
    </submittedName>
</protein>
<dbReference type="EMBL" id="KK120819">
    <property type="protein sequence ID" value="KFM79115.1"/>
    <property type="molecule type" value="Genomic_DNA"/>
</dbReference>
<reference evidence="1 2" key="1">
    <citation type="submission" date="2013-11" db="EMBL/GenBank/DDBJ databases">
        <title>Genome sequencing of Stegodyphus mimosarum.</title>
        <authorList>
            <person name="Bechsgaard J."/>
        </authorList>
    </citation>
    <scope>NUCLEOTIDE SEQUENCE [LARGE SCALE GENOMIC DNA]</scope>
</reference>
<gene>
    <name evidence="1" type="ORF">X975_01757</name>
</gene>
<feature type="non-terminal residue" evidence="1">
    <location>
        <position position="1"/>
    </location>
</feature>
<organism evidence="1 2">
    <name type="scientific">Stegodyphus mimosarum</name>
    <name type="common">African social velvet spider</name>
    <dbReference type="NCBI Taxonomy" id="407821"/>
    <lineage>
        <taxon>Eukaryota</taxon>
        <taxon>Metazoa</taxon>
        <taxon>Ecdysozoa</taxon>
        <taxon>Arthropoda</taxon>
        <taxon>Chelicerata</taxon>
        <taxon>Arachnida</taxon>
        <taxon>Araneae</taxon>
        <taxon>Araneomorphae</taxon>
        <taxon>Entelegynae</taxon>
        <taxon>Eresoidea</taxon>
        <taxon>Eresidae</taxon>
        <taxon>Stegodyphus</taxon>
    </lineage>
</organism>